<dbReference type="Pfam" id="PF00753">
    <property type="entry name" value="Lactamase_B"/>
    <property type="match status" value="1"/>
</dbReference>
<evidence type="ECO:0000259" key="1">
    <source>
        <dbReference type="SMART" id="SM00849"/>
    </source>
</evidence>
<dbReference type="PANTHER" id="PTHR23131:SF4">
    <property type="entry name" value="METALLO-BETA-LACTAMASE SUPERFAMILY POTEIN"/>
    <property type="match status" value="1"/>
</dbReference>
<feature type="domain" description="Metallo-beta-lactamase" evidence="1">
    <location>
        <begin position="25"/>
        <end position="236"/>
    </location>
</feature>
<organism evidence="2 3">
    <name type="scientific">Devosia lucknowensis</name>
    <dbReference type="NCBI Taxonomy" id="1096929"/>
    <lineage>
        <taxon>Bacteria</taxon>
        <taxon>Pseudomonadati</taxon>
        <taxon>Pseudomonadota</taxon>
        <taxon>Alphaproteobacteria</taxon>
        <taxon>Hyphomicrobiales</taxon>
        <taxon>Devosiaceae</taxon>
        <taxon>Devosia</taxon>
    </lineage>
</organism>
<dbReference type="SUPFAM" id="SSF56281">
    <property type="entry name" value="Metallo-hydrolase/oxidoreductase"/>
    <property type="match status" value="1"/>
</dbReference>
<dbReference type="AlphaFoldDB" id="A0A1Y6G5V9"/>
<dbReference type="Proteomes" id="UP000194474">
    <property type="component" value="Unassembled WGS sequence"/>
</dbReference>
<accession>A0A1Y6G5V9</accession>
<dbReference type="Gene3D" id="3.60.15.10">
    <property type="entry name" value="Ribonuclease Z/Hydroxyacylglutathione hydrolase-like"/>
    <property type="match status" value="1"/>
</dbReference>
<sequence length="323" mass="34756">MLPEFIENVAPNVRRLVCPMGKAGSVNGWIIGSGATLIVDGGVPGAEASARWDQAEQADVVGAVEAILCTHMHRDHSGQIPRLVARHGVPLLMTEAEHRKVVAASEASTEQRQTDLTSFLIRQGVAPAEARSTAPPDYSVLASFPRDYQPLDDGMTVTIAGRAWRVLTGGGHSSKGACLISEDGQLMVAGDQILGGTGPHITVGLDEPEADLLSAYFDFLGRLADLPDTMLVLPGHGSAFRSLPAHALALRKGHQRRLDRLKARLDGAMSCTEMAPLVFTQQAMRHFGYLVPGMALSLANHLWHRGELQRHEDDDGVWRFASA</sequence>
<reference evidence="3" key="1">
    <citation type="submission" date="2017-04" db="EMBL/GenBank/DDBJ databases">
        <authorList>
            <person name="Varghese N."/>
            <person name="Submissions S."/>
        </authorList>
    </citation>
    <scope>NUCLEOTIDE SEQUENCE [LARGE SCALE GENOMIC DNA]</scope>
</reference>
<proteinExistence type="predicted"/>
<protein>
    <submittedName>
        <fullName evidence="2">Glyoxylase, beta-lactamase superfamily II</fullName>
    </submittedName>
</protein>
<evidence type="ECO:0000313" key="2">
    <source>
        <dbReference type="EMBL" id="SMQ85466.1"/>
    </source>
</evidence>
<dbReference type="InterPro" id="IPR050662">
    <property type="entry name" value="Sec-metab_biosynth-thioest"/>
</dbReference>
<dbReference type="EMBL" id="FXWK01000002">
    <property type="protein sequence ID" value="SMQ85466.1"/>
    <property type="molecule type" value="Genomic_DNA"/>
</dbReference>
<dbReference type="PANTHER" id="PTHR23131">
    <property type="entry name" value="ENDORIBONUCLEASE LACTB2"/>
    <property type="match status" value="1"/>
</dbReference>
<gene>
    <name evidence="2" type="ORF">SAMN06295905_2743</name>
</gene>
<name>A0A1Y6G5V9_9HYPH</name>
<evidence type="ECO:0000313" key="3">
    <source>
        <dbReference type="Proteomes" id="UP000194474"/>
    </source>
</evidence>
<dbReference type="InterPro" id="IPR001279">
    <property type="entry name" value="Metallo-B-lactamas"/>
</dbReference>
<dbReference type="OrthoDB" id="2971563at2"/>
<dbReference type="InterPro" id="IPR036866">
    <property type="entry name" value="RibonucZ/Hydroxyglut_hydro"/>
</dbReference>
<dbReference type="SMART" id="SM00849">
    <property type="entry name" value="Lactamase_B"/>
    <property type="match status" value="1"/>
</dbReference>
<keyword evidence="3" id="KW-1185">Reference proteome</keyword>